<dbReference type="EMBL" id="JAACJJ010000004">
    <property type="protein sequence ID" value="KAF5328418.1"/>
    <property type="molecule type" value="Genomic_DNA"/>
</dbReference>
<sequence>MMFLVLILVFWQSNAATPAPALSLVSMTSSDCTDHPKQYDCQPPWDQDLPLRPWYAIGQSCLVTIIACIWTSGHPNINGPMDSWWTCTKRRVVTMLCAFIAPGVVLYWAFQQMLTARAIALAYNREFATQYHDESKSLWAEFKALFHPLPKEATRRGGGQAWTITHGFFVQMGGFLLYEKGYPTAVLDYGRLEQLLRNGFIAPLSVTEGEIQDRSKGNAISKSLVVFQTLWFVLQCCARWSQHLPVSELEAMTLAFAVLNGATYAVWWDKPQGVGVAICLHLKERADDSDQQVPYIPSSTSSQMDIIGAILDPGLKQHTPLFATEQGPDNLESHMLWQDKHANASGALGITLLPHRLAALILRPILKMLHIEGNQVRDSALRVPMFYAPSTDTGWSGLVLIVVGSIFGAVHLLVTIPFSPSNPESILWLVCSAIMTVTPISIYMTVQLDDFMEKFGAGNCLSYFIKVILKFLYTLVILSYVGSRFTVIVLALRSIQQPPPGILLAPSWTSYIPHL</sequence>
<feature type="chain" id="PRO_5034365529" evidence="2">
    <location>
        <begin position="17"/>
        <end position="515"/>
    </location>
</feature>
<gene>
    <name evidence="3" type="ORF">D9619_013319</name>
</gene>
<feature type="transmembrane region" description="Helical" evidence="1">
    <location>
        <begin position="471"/>
        <end position="492"/>
    </location>
</feature>
<dbReference type="OrthoDB" id="9451547at2759"/>
<dbReference type="Proteomes" id="UP000567179">
    <property type="component" value="Unassembled WGS sequence"/>
</dbReference>
<evidence type="ECO:0000256" key="2">
    <source>
        <dbReference type="SAM" id="SignalP"/>
    </source>
</evidence>
<feature type="transmembrane region" description="Helical" evidence="1">
    <location>
        <begin position="426"/>
        <end position="446"/>
    </location>
</feature>
<accession>A0A8H5BTT7</accession>
<keyword evidence="1" id="KW-1133">Transmembrane helix</keyword>
<organism evidence="3 4">
    <name type="scientific">Psilocybe cf. subviscida</name>
    <dbReference type="NCBI Taxonomy" id="2480587"/>
    <lineage>
        <taxon>Eukaryota</taxon>
        <taxon>Fungi</taxon>
        <taxon>Dikarya</taxon>
        <taxon>Basidiomycota</taxon>
        <taxon>Agaricomycotina</taxon>
        <taxon>Agaricomycetes</taxon>
        <taxon>Agaricomycetidae</taxon>
        <taxon>Agaricales</taxon>
        <taxon>Agaricineae</taxon>
        <taxon>Strophariaceae</taxon>
        <taxon>Psilocybe</taxon>
    </lineage>
</organism>
<keyword evidence="2" id="KW-0732">Signal</keyword>
<reference evidence="3 4" key="1">
    <citation type="journal article" date="2020" name="ISME J.">
        <title>Uncovering the hidden diversity of litter-decomposition mechanisms in mushroom-forming fungi.</title>
        <authorList>
            <person name="Floudas D."/>
            <person name="Bentzer J."/>
            <person name="Ahren D."/>
            <person name="Johansson T."/>
            <person name="Persson P."/>
            <person name="Tunlid A."/>
        </authorList>
    </citation>
    <scope>NUCLEOTIDE SEQUENCE [LARGE SCALE GENOMIC DNA]</scope>
    <source>
        <strain evidence="3 4">CBS 101986</strain>
    </source>
</reference>
<dbReference type="AlphaFoldDB" id="A0A8H5BTT7"/>
<keyword evidence="4" id="KW-1185">Reference proteome</keyword>
<protein>
    <submittedName>
        <fullName evidence="3">Uncharacterized protein</fullName>
    </submittedName>
</protein>
<feature type="transmembrane region" description="Helical" evidence="1">
    <location>
        <begin position="394"/>
        <end position="414"/>
    </location>
</feature>
<proteinExistence type="predicted"/>
<keyword evidence="1" id="KW-0812">Transmembrane</keyword>
<evidence type="ECO:0000256" key="1">
    <source>
        <dbReference type="SAM" id="Phobius"/>
    </source>
</evidence>
<keyword evidence="1" id="KW-0472">Membrane</keyword>
<dbReference type="PANTHER" id="PTHR35043">
    <property type="entry name" value="TRANSCRIPTION FACTOR DOMAIN-CONTAINING PROTEIN"/>
    <property type="match status" value="1"/>
</dbReference>
<evidence type="ECO:0000313" key="4">
    <source>
        <dbReference type="Proteomes" id="UP000567179"/>
    </source>
</evidence>
<dbReference type="PANTHER" id="PTHR35043:SF7">
    <property type="entry name" value="TRANSCRIPTION FACTOR DOMAIN-CONTAINING PROTEIN"/>
    <property type="match status" value="1"/>
</dbReference>
<feature type="transmembrane region" description="Helical" evidence="1">
    <location>
        <begin position="92"/>
        <end position="110"/>
    </location>
</feature>
<name>A0A8H5BTT7_9AGAR</name>
<evidence type="ECO:0000313" key="3">
    <source>
        <dbReference type="EMBL" id="KAF5328418.1"/>
    </source>
</evidence>
<comment type="caution">
    <text evidence="3">The sequence shown here is derived from an EMBL/GenBank/DDBJ whole genome shotgun (WGS) entry which is preliminary data.</text>
</comment>
<feature type="signal peptide" evidence="2">
    <location>
        <begin position="1"/>
        <end position="16"/>
    </location>
</feature>